<evidence type="ECO:0000256" key="3">
    <source>
        <dbReference type="ARBA" id="ARBA00022679"/>
    </source>
</evidence>
<dbReference type="Proteomes" id="UP000253083">
    <property type="component" value="Unassembled WGS sequence"/>
</dbReference>
<dbReference type="GO" id="GO:0016757">
    <property type="term" value="F:glycosyltransferase activity"/>
    <property type="evidence" value="ECO:0007669"/>
    <property type="project" value="UniProtKB-KW"/>
</dbReference>
<dbReference type="InterPro" id="IPR001173">
    <property type="entry name" value="Glyco_trans_2-like"/>
</dbReference>
<dbReference type="SUPFAM" id="SSF53448">
    <property type="entry name" value="Nucleotide-diphospho-sugar transferases"/>
    <property type="match status" value="1"/>
</dbReference>
<comment type="caution">
    <text evidence="5">The sequence shown here is derived from an EMBL/GenBank/DDBJ whole genome shotgun (WGS) entry which is preliminary data.</text>
</comment>
<accession>A0A395JJD9</accession>
<keyword evidence="2" id="KW-0328">Glycosyltransferase</keyword>
<sequence length="316" mass="35057">MNRPIISVVMPVYNGSKVLASSIESILSQKGVLFEFIIINDGSTDESEEIINLYMAKDSRIKVINQSNQGITKALINGCRAAKGEYIARQDVGDISLPGRLKAQLEAMRSNSRLVLISTSTRFTTPKGELLYTNDQSPDQLQAGLMLSDDQSLNGPPHHGSTMFLRAAYNNVGGYRAQFEVAQDLDLWTRLIEVGDVTTLEHVYYEATLEANSISAQKRDQQVATTEIIKSCIVARASGLSDSAALEQLSNLKRTQTDDQKSKPSALADYYYYLGSNLFDTNPEASLSYLVKSFKLKPARWKTILKILYLQAKKLL</sequence>
<keyword evidence="3 5" id="KW-0808">Transferase</keyword>
<dbReference type="EMBL" id="QNRT01000004">
    <property type="protein sequence ID" value="RBP49171.1"/>
    <property type="molecule type" value="Genomic_DNA"/>
</dbReference>
<dbReference type="OrthoDB" id="5782309at2"/>
<gene>
    <name evidence="5" type="ORF">DFR28_10497</name>
</gene>
<dbReference type="AlphaFoldDB" id="A0A395JJD9"/>
<dbReference type="Gene3D" id="3.90.550.10">
    <property type="entry name" value="Spore Coat Polysaccharide Biosynthesis Protein SpsA, Chain A"/>
    <property type="match status" value="1"/>
</dbReference>
<evidence type="ECO:0000256" key="2">
    <source>
        <dbReference type="ARBA" id="ARBA00022676"/>
    </source>
</evidence>
<protein>
    <submittedName>
        <fullName evidence="5">Glycosyl transferase family 2</fullName>
    </submittedName>
</protein>
<evidence type="ECO:0000259" key="4">
    <source>
        <dbReference type="Pfam" id="PF00535"/>
    </source>
</evidence>
<comment type="similarity">
    <text evidence="1">Belongs to the glycosyltransferase 2 family.</text>
</comment>
<dbReference type="PANTHER" id="PTHR43685:SF5">
    <property type="entry name" value="GLYCOSYLTRANSFERASE EPSE-RELATED"/>
    <property type="match status" value="1"/>
</dbReference>
<dbReference type="InParanoid" id="A0A395JJD9"/>
<dbReference type="PANTHER" id="PTHR43685">
    <property type="entry name" value="GLYCOSYLTRANSFERASE"/>
    <property type="match status" value="1"/>
</dbReference>
<reference evidence="5 6" key="1">
    <citation type="submission" date="2018-06" db="EMBL/GenBank/DDBJ databases">
        <title>Genomic Encyclopedia of Type Strains, Phase IV (KMG-IV): sequencing the most valuable type-strain genomes for metagenomic binning, comparative biology and taxonomic classification.</title>
        <authorList>
            <person name="Goeker M."/>
        </authorList>
    </citation>
    <scope>NUCLEOTIDE SEQUENCE [LARGE SCALE GENOMIC DNA]</scope>
    <source>
        <strain evidence="5 6">DSM 24032</strain>
    </source>
</reference>
<name>A0A395JJD9_9GAMM</name>
<proteinExistence type="inferred from homology"/>
<keyword evidence="6" id="KW-1185">Reference proteome</keyword>
<evidence type="ECO:0000256" key="1">
    <source>
        <dbReference type="ARBA" id="ARBA00006739"/>
    </source>
</evidence>
<dbReference type="Pfam" id="PF00535">
    <property type="entry name" value="Glycos_transf_2"/>
    <property type="match status" value="1"/>
</dbReference>
<dbReference type="InterPro" id="IPR029044">
    <property type="entry name" value="Nucleotide-diphossugar_trans"/>
</dbReference>
<dbReference type="RefSeq" id="WP_113955038.1">
    <property type="nucleotide sequence ID" value="NZ_QNRT01000004.1"/>
</dbReference>
<dbReference type="InterPro" id="IPR050834">
    <property type="entry name" value="Glycosyltransf_2"/>
</dbReference>
<evidence type="ECO:0000313" key="5">
    <source>
        <dbReference type="EMBL" id="RBP49171.1"/>
    </source>
</evidence>
<dbReference type="CDD" id="cd00761">
    <property type="entry name" value="Glyco_tranf_GTA_type"/>
    <property type="match status" value="1"/>
</dbReference>
<organism evidence="5 6">
    <name type="scientific">Arenicella xantha</name>
    <dbReference type="NCBI Taxonomy" id="644221"/>
    <lineage>
        <taxon>Bacteria</taxon>
        <taxon>Pseudomonadati</taxon>
        <taxon>Pseudomonadota</taxon>
        <taxon>Gammaproteobacteria</taxon>
        <taxon>Arenicellales</taxon>
        <taxon>Arenicellaceae</taxon>
        <taxon>Arenicella</taxon>
    </lineage>
</organism>
<feature type="domain" description="Glycosyltransferase 2-like" evidence="4">
    <location>
        <begin position="7"/>
        <end position="123"/>
    </location>
</feature>
<evidence type="ECO:0000313" key="6">
    <source>
        <dbReference type="Proteomes" id="UP000253083"/>
    </source>
</evidence>